<reference evidence="3" key="3">
    <citation type="submission" date="2016-11" db="EMBL/GenBank/DDBJ databases">
        <authorList>
            <person name="Varghese N."/>
            <person name="Submissions S."/>
        </authorList>
    </citation>
    <scope>NUCLEOTIDE SEQUENCE [LARGE SCALE GENOMIC DNA]</scope>
    <source>
        <strain evidence="3">DSM 27989</strain>
    </source>
</reference>
<organism evidence="2 3">
    <name type="scientific">Chishuiella changwenlii</name>
    <dbReference type="NCBI Taxonomy" id="1434701"/>
    <lineage>
        <taxon>Bacteria</taxon>
        <taxon>Pseudomonadati</taxon>
        <taxon>Bacteroidota</taxon>
        <taxon>Flavobacteriia</taxon>
        <taxon>Flavobacteriales</taxon>
        <taxon>Weeksellaceae</taxon>
        <taxon>Chishuiella</taxon>
    </lineage>
</organism>
<evidence type="ECO:0000313" key="3">
    <source>
        <dbReference type="Proteomes" id="UP000184120"/>
    </source>
</evidence>
<dbReference type="Proteomes" id="UP000650994">
    <property type="component" value="Unassembled WGS sequence"/>
</dbReference>
<dbReference type="AlphaFoldDB" id="A0A1M7D8D3"/>
<sequence length="202" mass="22834">MNLDPLAEKMRRHSPYNYAFNNPVYFIDPDGMMPVGGDPPSRFKMLFERFNNPNKALNIIKEHRNSIKSASDKYGVSAQIVASIIFQEKTAGARGDLANVLGKLIKSDKTLSLGLGEIQVQKAIELENKYSPGIGLDVNNQQHIEWMIEYIQNPEVSIEYVAMNVADMQDYIGRELTLKEATTGHNEGKENLKLYMDKPEKI</sequence>
<accession>A0A1M7D8D3</accession>
<reference evidence="2" key="2">
    <citation type="submission" date="2016-11" db="EMBL/GenBank/DDBJ databases">
        <authorList>
            <person name="Jaros S."/>
            <person name="Januszkiewicz K."/>
            <person name="Wedrychowicz H."/>
        </authorList>
    </citation>
    <scope>NUCLEOTIDE SEQUENCE [LARGE SCALE GENOMIC DNA]</scope>
    <source>
        <strain evidence="2">DSM 27989</strain>
    </source>
</reference>
<dbReference type="EMBL" id="BMFL01000037">
    <property type="protein sequence ID" value="GGF11571.1"/>
    <property type="molecule type" value="Genomic_DNA"/>
</dbReference>
<dbReference type="Gene3D" id="2.180.10.10">
    <property type="entry name" value="RHS repeat-associated core"/>
    <property type="match status" value="1"/>
</dbReference>
<name>A0A1M7D8D3_9FLAO</name>
<dbReference type="Gene3D" id="1.10.530.10">
    <property type="match status" value="1"/>
</dbReference>
<evidence type="ECO:0000313" key="2">
    <source>
        <dbReference type="EMBL" id="SHL75791.1"/>
    </source>
</evidence>
<reference evidence="1" key="5">
    <citation type="submission" date="2024-05" db="EMBL/GenBank/DDBJ databases">
        <authorList>
            <person name="Sun Q."/>
            <person name="Zhou Y."/>
        </authorList>
    </citation>
    <scope>NUCLEOTIDE SEQUENCE</scope>
    <source>
        <strain evidence="1">CGMCC 1.12707</strain>
    </source>
</reference>
<keyword evidence="4" id="KW-1185">Reference proteome</keyword>
<proteinExistence type="predicted"/>
<dbReference type="STRING" id="1434701.SAMN05443634_1214"/>
<reference evidence="1" key="1">
    <citation type="journal article" date="2014" name="Int. J. Syst. Evol. Microbiol.">
        <title>Complete genome of a new Firmicutes species belonging to the dominant human colonic microbiota ('Ruminococcus bicirculans') reveals two chromosomes and a selective capacity to utilize plant glucans.</title>
        <authorList>
            <consortium name="NISC Comparative Sequencing Program"/>
            <person name="Wegmann U."/>
            <person name="Louis P."/>
            <person name="Goesmann A."/>
            <person name="Henrissat B."/>
            <person name="Duncan S.H."/>
            <person name="Flint H.J."/>
        </authorList>
    </citation>
    <scope>NUCLEOTIDE SEQUENCE</scope>
    <source>
        <strain evidence="1">CGMCC 1.12707</strain>
    </source>
</reference>
<dbReference type="Proteomes" id="UP000184120">
    <property type="component" value="Unassembled WGS sequence"/>
</dbReference>
<evidence type="ECO:0000313" key="1">
    <source>
        <dbReference type="EMBL" id="GGF11571.1"/>
    </source>
</evidence>
<reference evidence="4" key="4">
    <citation type="journal article" date="2019" name="Int. J. Syst. Evol. Microbiol.">
        <title>The Global Catalogue of Microorganisms (GCM) 10K type strain sequencing project: providing services to taxonomists for standard genome sequencing and annotation.</title>
        <authorList>
            <consortium name="The Broad Institute Genomics Platform"/>
            <consortium name="The Broad Institute Genome Sequencing Center for Infectious Disease"/>
            <person name="Wu L."/>
            <person name="Ma J."/>
        </authorList>
    </citation>
    <scope>NUCLEOTIDE SEQUENCE [LARGE SCALE GENOMIC DNA]</scope>
    <source>
        <strain evidence="4">CGMCC 1.12707</strain>
    </source>
</reference>
<evidence type="ECO:0008006" key="5">
    <source>
        <dbReference type="Google" id="ProtNLM"/>
    </source>
</evidence>
<gene>
    <name evidence="1" type="ORF">GCM10010984_30760</name>
    <name evidence="2" type="ORF">SAMN05443634_1214</name>
</gene>
<evidence type="ECO:0000313" key="4">
    <source>
        <dbReference type="Proteomes" id="UP000650994"/>
    </source>
</evidence>
<dbReference type="EMBL" id="FRBH01000021">
    <property type="protein sequence ID" value="SHL75791.1"/>
    <property type="molecule type" value="Genomic_DNA"/>
</dbReference>
<protein>
    <recommendedName>
        <fullName evidence="5">RHS repeat-associated core domain-containing protein</fullName>
    </recommendedName>
</protein>